<organism evidence="3 4">
    <name type="scientific">Aliidiomarina maris</name>
    <dbReference type="NCBI Taxonomy" id="531312"/>
    <lineage>
        <taxon>Bacteria</taxon>
        <taxon>Pseudomonadati</taxon>
        <taxon>Pseudomonadota</taxon>
        <taxon>Gammaproteobacteria</taxon>
        <taxon>Alteromonadales</taxon>
        <taxon>Idiomarinaceae</taxon>
        <taxon>Aliidiomarina</taxon>
    </lineage>
</organism>
<reference evidence="3 4" key="1">
    <citation type="submission" date="2018-06" db="EMBL/GenBank/DDBJ databases">
        <title>Genomic Encyclopedia of Type Strains, Phase III (KMG-III): the genomes of soil and plant-associated and newly described type strains.</title>
        <authorList>
            <person name="Whitman W."/>
        </authorList>
    </citation>
    <scope>NUCLEOTIDE SEQUENCE [LARGE SCALE GENOMIC DNA]</scope>
    <source>
        <strain evidence="3 4">CGMCC 1.15366</strain>
    </source>
</reference>
<evidence type="ECO:0000313" key="3">
    <source>
        <dbReference type="EMBL" id="RAJ99008.1"/>
    </source>
</evidence>
<protein>
    <submittedName>
        <fullName evidence="3">Restriction system protein</fullName>
    </submittedName>
</protein>
<accession>A0A327X1E2</accession>
<proteinExistence type="predicted"/>
<evidence type="ECO:0000256" key="2">
    <source>
        <dbReference type="SAM" id="MobiDB-lite"/>
    </source>
</evidence>
<evidence type="ECO:0000313" key="4">
    <source>
        <dbReference type="Proteomes" id="UP000249203"/>
    </source>
</evidence>
<gene>
    <name evidence="3" type="ORF">B0I24_104212</name>
</gene>
<sequence length="430" mass="48394">MARGLLSELNRIAKRAAREAERSRKTADRRAQQATREAERERLAAARRAQEAAKASERAQKQLAKARAHDRKMLEQKAKEAHIAAQTALIEQKNTELVEIYDEIDTLLKATLAIDDFVDLESLKVTVKHIPFDRPDLEKPIPAPVPLAEPRKPILDNPSPPTGIAAWFGKKKHERAVVAANNAHEKALTEWHAIKLQRKADYEKEIEEHQRRETERQQTLAAEKQRYATECNDREKKVMELNAEVDSLIANLGYGVPDAIEEYISIVFENSVYPEHFPVRHESSFEAANAELTLRIFVPSPSSIPTIKAYKYTKAKDEINHTNLSQKACKDRYANAVHQVTLRTLHEVFESDRRGLIKTISLEVGTETRDPATGNQTFIPFVATGAGREVFMEFDLSAVLPIATLKHLGASVSKNPYGLEAADTFGIRKS</sequence>
<feature type="region of interest" description="Disordered" evidence="2">
    <location>
        <begin position="14"/>
        <end position="71"/>
    </location>
</feature>
<evidence type="ECO:0000256" key="1">
    <source>
        <dbReference type="SAM" id="Coils"/>
    </source>
</evidence>
<dbReference type="EMBL" id="QLMD01000004">
    <property type="protein sequence ID" value="RAJ99008.1"/>
    <property type="molecule type" value="Genomic_DNA"/>
</dbReference>
<dbReference type="AlphaFoldDB" id="A0A327X1E2"/>
<comment type="caution">
    <text evidence="3">The sequence shown here is derived from an EMBL/GenBank/DDBJ whole genome shotgun (WGS) entry which is preliminary data.</text>
</comment>
<name>A0A327X1E2_9GAMM</name>
<feature type="coiled-coil region" evidence="1">
    <location>
        <begin position="192"/>
        <end position="251"/>
    </location>
</feature>
<keyword evidence="1" id="KW-0175">Coiled coil</keyword>
<feature type="compositionally biased region" description="Basic and acidic residues" evidence="2">
    <location>
        <begin position="16"/>
        <end position="60"/>
    </location>
</feature>
<dbReference type="RefSeq" id="WP_198679891.1">
    <property type="nucleotide sequence ID" value="NZ_PIPK01000004.1"/>
</dbReference>
<dbReference type="Proteomes" id="UP000249203">
    <property type="component" value="Unassembled WGS sequence"/>
</dbReference>